<keyword evidence="4" id="KW-1185">Reference proteome</keyword>
<reference evidence="3" key="2">
    <citation type="submission" date="2020-05" db="UniProtKB">
        <authorList>
            <consortium name="EnsemblMetazoa"/>
        </authorList>
    </citation>
    <scope>IDENTIFICATION</scope>
    <source>
        <strain evidence="3">IAEA</strain>
    </source>
</reference>
<proteinExistence type="predicted"/>
<evidence type="ECO:0000313" key="3">
    <source>
        <dbReference type="EnsemblMetazoa" id="GBRI035491-PA"/>
    </source>
</evidence>
<dbReference type="Proteomes" id="UP000091820">
    <property type="component" value="Unassembled WGS sequence"/>
</dbReference>
<organism evidence="3 4">
    <name type="scientific">Glossina brevipalpis</name>
    <dbReference type="NCBI Taxonomy" id="37001"/>
    <lineage>
        <taxon>Eukaryota</taxon>
        <taxon>Metazoa</taxon>
        <taxon>Ecdysozoa</taxon>
        <taxon>Arthropoda</taxon>
        <taxon>Hexapoda</taxon>
        <taxon>Insecta</taxon>
        <taxon>Pterygota</taxon>
        <taxon>Neoptera</taxon>
        <taxon>Endopterygota</taxon>
        <taxon>Diptera</taxon>
        <taxon>Brachycera</taxon>
        <taxon>Muscomorpha</taxon>
        <taxon>Hippoboscoidea</taxon>
        <taxon>Glossinidae</taxon>
        <taxon>Glossina</taxon>
    </lineage>
</organism>
<dbReference type="InterPro" id="IPR023340">
    <property type="entry name" value="UMA"/>
</dbReference>
<feature type="domain" description="UMA" evidence="2">
    <location>
        <begin position="86"/>
        <end position="138"/>
    </location>
</feature>
<feature type="region of interest" description="Disordered" evidence="1">
    <location>
        <begin position="1"/>
        <end position="27"/>
    </location>
</feature>
<feature type="compositionally biased region" description="Basic residues" evidence="1">
    <location>
        <begin position="1"/>
        <end position="10"/>
    </location>
</feature>
<evidence type="ECO:0000313" key="4">
    <source>
        <dbReference type="Proteomes" id="UP000091820"/>
    </source>
</evidence>
<dbReference type="AlphaFoldDB" id="A0A1A9WX04"/>
<name>A0A1A9WX04_9MUSC</name>
<accession>A0A1A9WX04</accession>
<dbReference type="VEuPathDB" id="VectorBase:GBRI035491"/>
<evidence type="ECO:0000256" key="1">
    <source>
        <dbReference type="SAM" id="MobiDB-lite"/>
    </source>
</evidence>
<protein>
    <submittedName>
        <fullName evidence="3">UMA domain-containing protein</fullName>
    </submittedName>
</protein>
<dbReference type="PROSITE" id="PS51497">
    <property type="entry name" value="UMA"/>
    <property type="match status" value="1"/>
</dbReference>
<reference evidence="4" key="1">
    <citation type="submission" date="2014-03" db="EMBL/GenBank/DDBJ databases">
        <authorList>
            <person name="Aksoy S."/>
            <person name="Warren W."/>
            <person name="Wilson R.K."/>
        </authorList>
    </citation>
    <scope>NUCLEOTIDE SEQUENCE [LARGE SCALE GENOMIC DNA]</scope>
    <source>
        <strain evidence="4">IAEA</strain>
    </source>
</reference>
<evidence type="ECO:0000259" key="2">
    <source>
        <dbReference type="PROSITE" id="PS51497"/>
    </source>
</evidence>
<dbReference type="EnsemblMetazoa" id="GBRI035491-RA">
    <property type="protein sequence ID" value="GBRI035491-PA"/>
    <property type="gene ID" value="GBRI035491"/>
</dbReference>
<sequence length="142" mass="16085">MLSFFSKKKHNAETPPEDIIQGPTEAQEQNADDFIFIERKNDEDPSRSQRNLYPPMPPVFGRTINNPYPPSVIGNATIGQTSVPYVQDVPFVLAPQLCNKHTLDLTQTQVDGILALLTRQMSVGEQEEYNFALERSIQNECY</sequence>